<evidence type="ECO:0000313" key="3">
    <source>
        <dbReference type="Proteomes" id="UP000054007"/>
    </source>
</evidence>
<organism evidence="2 3">
    <name type="scientific">Cylindrobasidium torrendii FP15055 ss-10</name>
    <dbReference type="NCBI Taxonomy" id="1314674"/>
    <lineage>
        <taxon>Eukaryota</taxon>
        <taxon>Fungi</taxon>
        <taxon>Dikarya</taxon>
        <taxon>Basidiomycota</taxon>
        <taxon>Agaricomycotina</taxon>
        <taxon>Agaricomycetes</taxon>
        <taxon>Agaricomycetidae</taxon>
        <taxon>Agaricales</taxon>
        <taxon>Marasmiineae</taxon>
        <taxon>Physalacriaceae</taxon>
        <taxon>Cylindrobasidium</taxon>
    </lineage>
</organism>
<feature type="region of interest" description="Disordered" evidence="1">
    <location>
        <begin position="63"/>
        <end position="103"/>
    </location>
</feature>
<name>A0A0D7AYU4_9AGAR</name>
<accession>A0A0D7AYU4</accession>
<gene>
    <name evidence="2" type="ORF">CYLTODRAFT_446649</name>
</gene>
<dbReference type="AlphaFoldDB" id="A0A0D7AYU4"/>
<feature type="compositionally biased region" description="Basic and acidic residues" evidence="1">
    <location>
        <begin position="76"/>
        <end position="87"/>
    </location>
</feature>
<evidence type="ECO:0000256" key="1">
    <source>
        <dbReference type="SAM" id="MobiDB-lite"/>
    </source>
</evidence>
<evidence type="ECO:0008006" key="4">
    <source>
        <dbReference type="Google" id="ProtNLM"/>
    </source>
</evidence>
<keyword evidence="3" id="KW-1185">Reference proteome</keyword>
<dbReference type="EMBL" id="KN880700">
    <property type="protein sequence ID" value="KIY63387.1"/>
    <property type="molecule type" value="Genomic_DNA"/>
</dbReference>
<protein>
    <recommendedName>
        <fullName evidence="4">DNA damage-responsive protein 48</fullName>
    </recommendedName>
</protein>
<dbReference type="Proteomes" id="UP000054007">
    <property type="component" value="Unassembled WGS sequence"/>
</dbReference>
<proteinExistence type="predicted"/>
<feature type="region of interest" description="Disordered" evidence="1">
    <location>
        <begin position="1"/>
        <end position="51"/>
    </location>
</feature>
<evidence type="ECO:0000313" key="2">
    <source>
        <dbReference type="EMBL" id="KIY63387.1"/>
    </source>
</evidence>
<sequence length="103" mass="10999">MDFIKSQLNKAQTSQTAGDTQAHGEQAGGLMGKLNNAMGGGHSGEKKEDALDKAVDYVQEHFMGAGPQNNESAVEQAKDEQISDAIRRGYKSATGKEFPISDK</sequence>
<feature type="compositionally biased region" description="Polar residues" evidence="1">
    <location>
        <begin position="1"/>
        <end position="19"/>
    </location>
</feature>
<dbReference type="PANTHER" id="PTHR40462:SF1">
    <property type="entry name" value="EXPRESSED PROTEIN"/>
    <property type="match status" value="1"/>
</dbReference>
<dbReference type="PANTHER" id="PTHR40462">
    <property type="entry name" value="CHROMOSOME 1, WHOLE GENOME SHOTGUN SEQUENCE"/>
    <property type="match status" value="1"/>
</dbReference>
<dbReference type="OrthoDB" id="3050608at2759"/>
<reference evidence="2 3" key="1">
    <citation type="journal article" date="2015" name="Fungal Genet. Biol.">
        <title>Evolution of novel wood decay mechanisms in Agaricales revealed by the genome sequences of Fistulina hepatica and Cylindrobasidium torrendii.</title>
        <authorList>
            <person name="Floudas D."/>
            <person name="Held B.W."/>
            <person name="Riley R."/>
            <person name="Nagy L.G."/>
            <person name="Koehler G."/>
            <person name="Ransdell A.S."/>
            <person name="Younus H."/>
            <person name="Chow J."/>
            <person name="Chiniquy J."/>
            <person name="Lipzen A."/>
            <person name="Tritt A."/>
            <person name="Sun H."/>
            <person name="Haridas S."/>
            <person name="LaButti K."/>
            <person name="Ohm R.A."/>
            <person name="Kues U."/>
            <person name="Blanchette R.A."/>
            <person name="Grigoriev I.V."/>
            <person name="Minto R.E."/>
            <person name="Hibbett D.S."/>
        </authorList>
    </citation>
    <scope>NUCLEOTIDE SEQUENCE [LARGE SCALE GENOMIC DNA]</scope>
    <source>
        <strain evidence="2 3">FP15055 ss-10</strain>
    </source>
</reference>